<dbReference type="GO" id="GO:0016491">
    <property type="term" value="F:oxidoreductase activity"/>
    <property type="evidence" value="ECO:0007669"/>
    <property type="project" value="UniProtKB-KW"/>
</dbReference>
<dbReference type="InterPro" id="IPR014026">
    <property type="entry name" value="UDP-Glc/GDP-Man_DH_dimer"/>
</dbReference>
<reference evidence="9 10" key="1">
    <citation type="submission" date="2024-04" db="EMBL/GenBank/DDBJ databases">
        <title>Human intestinal bacterial collection.</title>
        <authorList>
            <person name="Pauvert C."/>
            <person name="Hitch T.C.A."/>
            <person name="Clavel T."/>
        </authorList>
    </citation>
    <scope>NUCLEOTIDE SEQUENCE [LARGE SCALE GENOMIC DNA]</scope>
    <source>
        <strain evidence="9 10">CLA-KB-H42</strain>
    </source>
</reference>
<evidence type="ECO:0000256" key="2">
    <source>
        <dbReference type="ARBA" id="ARBA00006601"/>
    </source>
</evidence>
<dbReference type="Gene3D" id="1.20.5.100">
    <property type="entry name" value="Cytochrome c1, transmembrane anchor, C-terminal"/>
    <property type="match status" value="1"/>
</dbReference>
<dbReference type="NCBIfam" id="TIGR03026">
    <property type="entry name" value="NDP-sugDHase"/>
    <property type="match status" value="1"/>
</dbReference>
<dbReference type="Pfam" id="PF03721">
    <property type="entry name" value="UDPG_MGDP_dh_N"/>
    <property type="match status" value="1"/>
</dbReference>
<dbReference type="InterPro" id="IPR014027">
    <property type="entry name" value="UDP-Glc/GDP-Man_DH_C"/>
</dbReference>
<dbReference type="InterPro" id="IPR017476">
    <property type="entry name" value="UDP-Glc/GDP-Man"/>
</dbReference>
<comment type="similarity">
    <text evidence="2 7">Belongs to the UDP-glucose/GDP-mannose dehydrogenase family.</text>
</comment>
<accession>A0ABV1JCE4</accession>
<organism evidence="9 10">
    <name type="scientific">Raoultibacter massiliensis</name>
    <dbReference type="NCBI Taxonomy" id="1852371"/>
    <lineage>
        <taxon>Bacteria</taxon>
        <taxon>Bacillati</taxon>
        <taxon>Actinomycetota</taxon>
        <taxon>Coriobacteriia</taxon>
        <taxon>Eggerthellales</taxon>
        <taxon>Eggerthellaceae</taxon>
        <taxon>Raoultibacter</taxon>
    </lineage>
</organism>
<keyword evidence="10" id="KW-1185">Reference proteome</keyword>
<evidence type="ECO:0000256" key="4">
    <source>
        <dbReference type="ARBA" id="ARBA00023002"/>
    </source>
</evidence>
<evidence type="ECO:0000256" key="5">
    <source>
        <dbReference type="ARBA" id="ARBA00023027"/>
    </source>
</evidence>
<dbReference type="InterPro" id="IPR008927">
    <property type="entry name" value="6-PGluconate_DH-like_C_sf"/>
</dbReference>
<dbReference type="InterPro" id="IPR001732">
    <property type="entry name" value="UDP-Glc/GDP-Man_DH_N"/>
</dbReference>
<dbReference type="SUPFAM" id="SSF52413">
    <property type="entry name" value="UDP-glucose/GDP-mannose dehydrogenase C-terminal domain"/>
    <property type="match status" value="1"/>
</dbReference>
<dbReference type="SUPFAM" id="SSF48179">
    <property type="entry name" value="6-phosphogluconate dehydrogenase C-terminal domain-like"/>
    <property type="match status" value="1"/>
</dbReference>
<dbReference type="EC" id="1.1.1.22" evidence="3 7"/>
<keyword evidence="4 7" id="KW-0560">Oxidoreductase</keyword>
<evidence type="ECO:0000256" key="1">
    <source>
        <dbReference type="ARBA" id="ARBA00004701"/>
    </source>
</evidence>
<dbReference type="Pfam" id="PF00984">
    <property type="entry name" value="UDPG_MGDP_dh"/>
    <property type="match status" value="1"/>
</dbReference>
<dbReference type="PANTHER" id="PTHR43750:SF3">
    <property type="entry name" value="UDP-GLUCOSE 6-DEHYDROGENASE TUAD"/>
    <property type="match status" value="1"/>
</dbReference>
<dbReference type="Proteomes" id="UP001487305">
    <property type="component" value="Unassembled WGS sequence"/>
</dbReference>
<dbReference type="EMBL" id="JBBNOP010000005">
    <property type="protein sequence ID" value="MEQ3362749.1"/>
    <property type="molecule type" value="Genomic_DNA"/>
</dbReference>
<evidence type="ECO:0000313" key="9">
    <source>
        <dbReference type="EMBL" id="MEQ3362749.1"/>
    </source>
</evidence>
<dbReference type="PIRSF" id="PIRSF000124">
    <property type="entry name" value="UDPglc_GDPman_dh"/>
    <property type="match status" value="1"/>
</dbReference>
<feature type="domain" description="UDP-glucose/GDP-mannose dehydrogenase C-terminal" evidence="8">
    <location>
        <begin position="313"/>
        <end position="418"/>
    </location>
</feature>
<evidence type="ECO:0000256" key="3">
    <source>
        <dbReference type="ARBA" id="ARBA00012954"/>
    </source>
</evidence>
<comment type="pathway">
    <text evidence="1">Nucleotide-sugar biosynthesis; UDP-alpha-D-glucuronate biosynthesis; UDP-alpha-D-glucuronate from UDP-alpha-D-glucose: step 1/1.</text>
</comment>
<dbReference type="PANTHER" id="PTHR43750">
    <property type="entry name" value="UDP-GLUCOSE 6-DEHYDROGENASE TUAD"/>
    <property type="match status" value="1"/>
</dbReference>
<evidence type="ECO:0000256" key="7">
    <source>
        <dbReference type="PIRNR" id="PIRNR000124"/>
    </source>
</evidence>
<protein>
    <recommendedName>
        <fullName evidence="3 7">UDP-glucose 6-dehydrogenase</fullName>
        <ecNumber evidence="3 7">1.1.1.22</ecNumber>
    </recommendedName>
</protein>
<dbReference type="InterPro" id="IPR036291">
    <property type="entry name" value="NAD(P)-bd_dom_sf"/>
</dbReference>
<gene>
    <name evidence="9" type="ORF">AAA083_07150</name>
</gene>
<evidence type="ECO:0000256" key="6">
    <source>
        <dbReference type="ARBA" id="ARBA00047473"/>
    </source>
</evidence>
<sequence>MNITVCGTGYVGLVAAVVFAAKGHKVVGLDIDEAKIAMLKAGKSPLFEPGLEKLMGESAENLRFTVDYRDAYADADMVFVAVPTPEKADGSAELSYVMAACDQIAESRSEGCPVVIKSTVPPGTNARIQEYFDEMADGCANRSFEVVSNPEFLSQGTALRDMLYPSRIIVGVQSEKAASLMRELYRPFDAPVMVMDLCSAELVKYASNDFLALKISYINEIANLCDVVGADIENVAAGMGADPRIGEKFLRAGIGYGGSCFPKDTKALHWLSTCHGHEIKTIKATIEVNTAQKTLLVAKAEDRHGSLAGKRIAVLGLTFKPNTDDLRDAPSLDVVGMLRDKGAVSVLFDPCGMPAFERRYPAQPGVVEYAESARAALAGADMAFILTEWEEFSSIEPEEYAALMGAAEVYDGRNVYEPAAFGGSGVRYISIGRPVVE</sequence>
<dbReference type="Gene3D" id="3.40.50.720">
    <property type="entry name" value="NAD(P)-binding Rossmann-like Domain"/>
    <property type="match status" value="2"/>
</dbReference>
<dbReference type="RefSeq" id="WP_102374997.1">
    <property type="nucleotide sequence ID" value="NZ_JBBNOP010000005.1"/>
</dbReference>
<evidence type="ECO:0000313" key="10">
    <source>
        <dbReference type="Proteomes" id="UP001487305"/>
    </source>
</evidence>
<comment type="caution">
    <text evidence="9">The sequence shown here is derived from an EMBL/GenBank/DDBJ whole genome shotgun (WGS) entry which is preliminary data.</text>
</comment>
<dbReference type="InterPro" id="IPR036220">
    <property type="entry name" value="UDP-Glc/GDP-Man_DH_C_sf"/>
</dbReference>
<dbReference type="SUPFAM" id="SSF51735">
    <property type="entry name" value="NAD(P)-binding Rossmann-fold domains"/>
    <property type="match status" value="1"/>
</dbReference>
<evidence type="ECO:0000259" key="8">
    <source>
        <dbReference type="SMART" id="SM00984"/>
    </source>
</evidence>
<name>A0ABV1JCE4_9ACTN</name>
<keyword evidence="5 7" id="KW-0520">NAD</keyword>
<comment type="catalytic activity">
    <reaction evidence="6 7">
        <text>UDP-alpha-D-glucose + 2 NAD(+) + H2O = UDP-alpha-D-glucuronate + 2 NADH + 3 H(+)</text>
        <dbReference type="Rhea" id="RHEA:23596"/>
        <dbReference type="ChEBI" id="CHEBI:15377"/>
        <dbReference type="ChEBI" id="CHEBI:15378"/>
        <dbReference type="ChEBI" id="CHEBI:57540"/>
        <dbReference type="ChEBI" id="CHEBI:57945"/>
        <dbReference type="ChEBI" id="CHEBI:58052"/>
        <dbReference type="ChEBI" id="CHEBI:58885"/>
        <dbReference type="EC" id="1.1.1.22"/>
    </reaction>
</comment>
<dbReference type="InterPro" id="IPR028357">
    <property type="entry name" value="UDPglc_DH_bac"/>
</dbReference>
<dbReference type="Pfam" id="PF03720">
    <property type="entry name" value="UDPG_MGDP_dh_C"/>
    <property type="match status" value="1"/>
</dbReference>
<proteinExistence type="inferred from homology"/>
<dbReference type="PIRSF" id="PIRSF500134">
    <property type="entry name" value="UDPglc_DH_bac"/>
    <property type="match status" value="1"/>
</dbReference>
<dbReference type="SMART" id="SM00984">
    <property type="entry name" value="UDPG_MGDP_dh_C"/>
    <property type="match status" value="1"/>
</dbReference>